<name>A0A919F3E5_9ACTN</name>
<dbReference type="Proteomes" id="UP000619355">
    <property type="component" value="Unassembled WGS sequence"/>
</dbReference>
<dbReference type="InterPro" id="IPR000792">
    <property type="entry name" value="Tscrpt_reg_LuxR_C"/>
</dbReference>
<dbReference type="InterPro" id="IPR016032">
    <property type="entry name" value="Sig_transdc_resp-reg_C-effctor"/>
</dbReference>
<dbReference type="Gene3D" id="1.10.10.10">
    <property type="entry name" value="Winged helix-like DNA-binding domain superfamily/Winged helix DNA-binding domain"/>
    <property type="match status" value="1"/>
</dbReference>
<accession>A0A919F3E5</accession>
<evidence type="ECO:0000313" key="3">
    <source>
        <dbReference type="Proteomes" id="UP000619355"/>
    </source>
</evidence>
<dbReference type="InterPro" id="IPR036388">
    <property type="entry name" value="WH-like_DNA-bd_sf"/>
</dbReference>
<dbReference type="AlphaFoldDB" id="A0A919F3E5"/>
<dbReference type="GO" id="GO:0003677">
    <property type="term" value="F:DNA binding"/>
    <property type="evidence" value="ECO:0007669"/>
    <property type="project" value="InterPro"/>
</dbReference>
<dbReference type="EMBL" id="BNBF01000035">
    <property type="protein sequence ID" value="GHG74528.1"/>
    <property type="molecule type" value="Genomic_DNA"/>
</dbReference>
<reference evidence="3" key="1">
    <citation type="journal article" date="2019" name="Int. J. Syst. Evol. Microbiol.">
        <title>The Global Catalogue of Microorganisms (GCM) 10K type strain sequencing project: providing services to taxonomists for standard genome sequencing and annotation.</title>
        <authorList>
            <consortium name="The Broad Institute Genomics Platform"/>
            <consortium name="The Broad Institute Genome Sequencing Center for Infectious Disease"/>
            <person name="Wu L."/>
            <person name="Ma J."/>
        </authorList>
    </citation>
    <scope>NUCLEOTIDE SEQUENCE [LARGE SCALE GENOMIC DNA]</scope>
    <source>
        <strain evidence="3">JCM 4253</strain>
    </source>
</reference>
<dbReference type="GO" id="GO:0006355">
    <property type="term" value="P:regulation of DNA-templated transcription"/>
    <property type="evidence" value="ECO:0007669"/>
    <property type="project" value="InterPro"/>
</dbReference>
<organism evidence="2 3">
    <name type="scientific">Streptomyces capoamus</name>
    <dbReference type="NCBI Taxonomy" id="68183"/>
    <lineage>
        <taxon>Bacteria</taxon>
        <taxon>Bacillati</taxon>
        <taxon>Actinomycetota</taxon>
        <taxon>Actinomycetes</taxon>
        <taxon>Kitasatosporales</taxon>
        <taxon>Streptomycetaceae</taxon>
        <taxon>Streptomyces</taxon>
    </lineage>
</organism>
<evidence type="ECO:0000313" key="2">
    <source>
        <dbReference type="EMBL" id="GHG74528.1"/>
    </source>
</evidence>
<dbReference type="PROSITE" id="PS50043">
    <property type="entry name" value="HTH_LUXR_2"/>
    <property type="match status" value="1"/>
</dbReference>
<keyword evidence="3" id="KW-1185">Reference proteome</keyword>
<dbReference type="RefSeq" id="WP_189986234.1">
    <property type="nucleotide sequence ID" value="NZ_BNBF01000035.1"/>
</dbReference>
<gene>
    <name evidence="2" type="ORF">GCM10018980_71480</name>
</gene>
<proteinExistence type="predicted"/>
<sequence length="238" mass="25800">MRELLELRALIESTVVRHRRRLSRDTSVQQLAQEEAVSAIKPLVEAASGSLDVALSTDAGFSQGVYAALRAALAARGRSLRTRLLCDPAAVEARFVREVRSADCGWEVRAAPMPALCAVIVDGSVTLLSVGSPGTSRASLVRASTVLQVVRDFYSNIWGTATILTEHIDDWERTNTVQEVLQSLRNGVTDEVAARELGVSVRTYRRYVAEIMMLLGAKSRFQAGVYAAALGLLPPSEC</sequence>
<evidence type="ECO:0000259" key="1">
    <source>
        <dbReference type="PROSITE" id="PS50043"/>
    </source>
</evidence>
<comment type="caution">
    <text evidence="2">The sequence shown here is derived from an EMBL/GenBank/DDBJ whole genome shotgun (WGS) entry which is preliminary data.</text>
</comment>
<dbReference type="SUPFAM" id="SSF46894">
    <property type="entry name" value="C-terminal effector domain of the bipartite response regulators"/>
    <property type="match status" value="1"/>
</dbReference>
<dbReference type="SMART" id="SM00421">
    <property type="entry name" value="HTH_LUXR"/>
    <property type="match status" value="1"/>
</dbReference>
<feature type="domain" description="HTH luxR-type" evidence="1">
    <location>
        <begin position="167"/>
        <end position="231"/>
    </location>
</feature>
<protein>
    <recommendedName>
        <fullName evidence="1">HTH luxR-type domain-containing protein</fullName>
    </recommendedName>
</protein>